<dbReference type="EMBL" id="CAJVQC010013533">
    <property type="protein sequence ID" value="CAG8649083.1"/>
    <property type="molecule type" value="Genomic_DNA"/>
</dbReference>
<feature type="non-terminal residue" evidence="1">
    <location>
        <position position="1"/>
    </location>
</feature>
<name>A0ACA9NCL1_9GLOM</name>
<comment type="caution">
    <text evidence="1">The sequence shown here is derived from an EMBL/GenBank/DDBJ whole genome shotgun (WGS) entry which is preliminary data.</text>
</comment>
<reference evidence="1" key="1">
    <citation type="submission" date="2021-06" db="EMBL/GenBank/DDBJ databases">
        <authorList>
            <person name="Kallberg Y."/>
            <person name="Tangrot J."/>
            <person name="Rosling A."/>
        </authorList>
    </citation>
    <scope>NUCLEOTIDE SEQUENCE</scope>
    <source>
        <strain evidence="1">MA461A</strain>
    </source>
</reference>
<protein>
    <submittedName>
        <fullName evidence="1">4489_t:CDS:1</fullName>
    </submittedName>
</protein>
<keyword evidence="2" id="KW-1185">Reference proteome</keyword>
<gene>
    <name evidence="1" type="ORF">RPERSI_LOCUS7796</name>
</gene>
<organism evidence="1 2">
    <name type="scientific">Racocetra persica</name>
    <dbReference type="NCBI Taxonomy" id="160502"/>
    <lineage>
        <taxon>Eukaryota</taxon>
        <taxon>Fungi</taxon>
        <taxon>Fungi incertae sedis</taxon>
        <taxon>Mucoromycota</taxon>
        <taxon>Glomeromycotina</taxon>
        <taxon>Glomeromycetes</taxon>
        <taxon>Diversisporales</taxon>
        <taxon>Gigasporaceae</taxon>
        <taxon>Racocetra</taxon>
    </lineage>
</organism>
<sequence>TSNMIEVQDTTEESISEYDSSEEIEELQEQPQERPQGRPQGTKVSEIEGELEEEPQEETTEINDAATIVDDLSATATNPMTQKLKDNIEEYIYMIDQPTTTENLLTDEGIIEMAIEALEKVIRYQESLDVGHGFNENELRALRKKIQRMAI</sequence>
<dbReference type="Proteomes" id="UP000789920">
    <property type="component" value="Unassembled WGS sequence"/>
</dbReference>
<evidence type="ECO:0000313" key="2">
    <source>
        <dbReference type="Proteomes" id="UP000789920"/>
    </source>
</evidence>
<evidence type="ECO:0000313" key="1">
    <source>
        <dbReference type="EMBL" id="CAG8649083.1"/>
    </source>
</evidence>
<accession>A0ACA9NCL1</accession>
<proteinExistence type="predicted"/>